<evidence type="ECO:0000259" key="5">
    <source>
        <dbReference type="PROSITE" id="PS51634"/>
    </source>
</evidence>
<dbReference type="Pfam" id="PF03638">
    <property type="entry name" value="TCR"/>
    <property type="match status" value="2"/>
</dbReference>
<dbReference type="OrthoDB" id="6283463at2759"/>
<feature type="region of interest" description="Disordered" evidence="4">
    <location>
        <begin position="1"/>
        <end position="34"/>
    </location>
</feature>
<dbReference type="OMA" id="QHPADEM"/>
<evidence type="ECO:0000313" key="6">
    <source>
        <dbReference type="EMBL" id="CEP03965.1"/>
    </source>
</evidence>
<dbReference type="InterPro" id="IPR028307">
    <property type="entry name" value="Lin-54_fam"/>
</dbReference>
<geneLocation type="mitochondrion" evidence="7"/>
<dbReference type="Proteomes" id="UP000039324">
    <property type="component" value="Unassembled WGS sequence"/>
</dbReference>
<feature type="compositionally biased region" description="Polar residues" evidence="4">
    <location>
        <begin position="142"/>
        <end position="153"/>
    </location>
</feature>
<dbReference type="AlphaFoldDB" id="A0A0G4J8Q2"/>
<evidence type="ECO:0000313" key="8">
    <source>
        <dbReference type="Proteomes" id="UP000039324"/>
    </source>
</evidence>
<evidence type="ECO:0000256" key="2">
    <source>
        <dbReference type="ARBA" id="ARBA00007267"/>
    </source>
</evidence>
<evidence type="ECO:0000256" key="4">
    <source>
        <dbReference type="SAM" id="MobiDB-lite"/>
    </source>
</evidence>
<dbReference type="PANTHER" id="PTHR12446">
    <property type="entry name" value="TESMIN/TSO1-RELATED"/>
    <property type="match status" value="1"/>
</dbReference>
<organism evidence="6 8">
    <name type="scientific">Plasmodiophora brassicae</name>
    <name type="common">Clubroot disease agent</name>
    <dbReference type="NCBI Taxonomy" id="37360"/>
    <lineage>
        <taxon>Eukaryota</taxon>
        <taxon>Sar</taxon>
        <taxon>Rhizaria</taxon>
        <taxon>Endomyxa</taxon>
        <taxon>Phytomyxea</taxon>
        <taxon>Plasmodiophorida</taxon>
        <taxon>Plasmodiophoridae</taxon>
        <taxon>Plasmodiophora</taxon>
    </lineage>
</organism>
<gene>
    <name evidence="6" type="ORF">PBRA_009545</name>
    <name evidence="7" type="ORF">PLBR_LOCUS346</name>
</gene>
<dbReference type="EMBL" id="CDSF01000160">
    <property type="protein sequence ID" value="CEP03965.1"/>
    <property type="molecule type" value="Genomic_DNA"/>
</dbReference>
<feature type="domain" description="CRC" evidence="5">
    <location>
        <begin position="212"/>
        <end position="332"/>
    </location>
</feature>
<dbReference type="STRING" id="37360.A0A0G4J8Q2"/>
<dbReference type="InterPro" id="IPR005172">
    <property type="entry name" value="CRC"/>
</dbReference>
<comment type="subcellular location">
    <subcellularLocation>
        <location evidence="1">Nucleus</location>
    </subcellularLocation>
</comment>
<feature type="region of interest" description="Disordered" evidence="4">
    <location>
        <begin position="142"/>
        <end position="163"/>
    </location>
</feature>
<proteinExistence type="inferred from homology"/>
<accession>A0A0G4J8Q2</accession>
<dbReference type="GO" id="GO:0005634">
    <property type="term" value="C:nucleus"/>
    <property type="evidence" value="ECO:0007669"/>
    <property type="project" value="UniProtKB-SubCell"/>
</dbReference>
<protein>
    <recommendedName>
        <fullName evidence="5">CRC domain-containing protein</fullName>
    </recommendedName>
</protein>
<evidence type="ECO:0000256" key="3">
    <source>
        <dbReference type="ARBA" id="ARBA00023242"/>
    </source>
</evidence>
<feature type="compositionally biased region" description="Pro residues" evidence="4">
    <location>
        <begin position="14"/>
        <end position="23"/>
    </location>
</feature>
<dbReference type="SMART" id="SM01114">
    <property type="entry name" value="CXC"/>
    <property type="match status" value="2"/>
</dbReference>
<feature type="region of interest" description="Disordered" evidence="4">
    <location>
        <begin position="272"/>
        <end position="293"/>
    </location>
</feature>
<evidence type="ECO:0000256" key="1">
    <source>
        <dbReference type="ARBA" id="ARBA00004123"/>
    </source>
</evidence>
<dbReference type="Proteomes" id="UP000290189">
    <property type="component" value="Unassembled WGS sequence"/>
</dbReference>
<dbReference type="PROSITE" id="PS51634">
    <property type="entry name" value="CRC"/>
    <property type="match status" value="1"/>
</dbReference>
<name>A0A0G4J8Q2_PLABS</name>
<dbReference type="PANTHER" id="PTHR12446:SF34">
    <property type="entry name" value="PROTEIN LIN-54 HOMOLOG"/>
    <property type="match status" value="1"/>
</dbReference>
<sequence length="378" mass="40125">MSTVLSSLVDGNAMPPPGTPPPSQSAVLPPATGDRVRGALVPSPLWWAAAPVSPTPIAADLYGTPSPAKFTPTPSSSSVARRMLCLTGSPTRSTARSRPLRRSFTIGGRLRHQTRRPVSAAADPLPAPSTNARTATRLQFTQGDNALHTQLTPISPARKRRQPDDLYTGATLDAIGLTADVVDVQAPPPADLLAPVVPVPALPAVASKATPTTRPCRCKKSQCVRLYCECFARGQLCTPDCQCQSCSNGAVDDQRRLAAIGAIVERNPEAFANAPTQGDDDQSRAVRSRAGHDGRGCNCRQSRCQKRYCECFQAGRPCTDRCRCQHCMNGYHKQGIGNAACDARPGGPGASLDDAFVTRTGPDRAASCRARRRLSLPL</sequence>
<dbReference type="GO" id="GO:0006355">
    <property type="term" value="P:regulation of DNA-templated transcription"/>
    <property type="evidence" value="ECO:0007669"/>
    <property type="project" value="TreeGrafter"/>
</dbReference>
<evidence type="ECO:0000313" key="9">
    <source>
        <dbReference type="Proteomes" id="UP000290189"/>
    </source>
</evidence>
<reference evidence="6 8" key="1">
    <citation type="submission" date="2015-02" db="EMBL/GenBank/DDBJ databases">
        <authorList>
            <person name="Chooi Y.-H."/>
        </authorList>
    </citation>
    <scope>NUCLEOTIDE SEQUENCE [LARGE SCALE GENOMIC DNA]</scope>
    <source>
        <strain evidence="6">E3</strain>
    </source>
</reference>
<keyword evidence="7" id="KW-0496">Mitochondrion</keyword>
<keyword evidence="3" id="KW-0539">Nucleus</keyword>
<dbReference type="EMBL" id="OVEO01000001">
    <property type="protein sequence ID" value="SPQ93131.1"/>
    <property type="molecule type" value="Genomic_DNA"/>
</dbReference>
<reference evidence="7 9" key="2">
    <citation type="submission" date="2018-03" db="EMBL/GenBank/DDBJ databases">
        <authorList>
            <person name="Fogelqvist J."/>
        </authorList>
    </citation>
    <scope>NUCLEOTIDE SEQUENCE [LARGE SCALE GENOMIC DNA]</scope>
</reference>
<comment type="similarity">
    <text evidence="2">Belongs to the lin-54 family.</text>
</comment>
<keyword evidence="8" id="KW-1185">Reference proteome</keyword>
<evidence type="ECO:0000313" key="7">
    <source>
        <dbReference type="EMBL" id="SPQ93131.1"/>
    </source>
</evidence>
<dbReference type="InterPro" id="IPR033467">
    <property type="entry name" value="Tesmin/TSO1-like_CXC"/>
</dbReference>